<comment type="caution">
    <text evidence="1">The sequence shown here is derived from an EMBL/GenBank/DDBJ whole genome shotgun (WGS) entry which is preliminary data.</text>
</comment>
<evidence type="ECO:0000313" key="2">
    <source>
        <dbReference type="Proteomes" id="UP000583800"/>
    </source>
</evidence>
<keyword evidence="2" id="KW-1185">Reference proteome</keyword>
<proteinExistence type="predicted"/>
<dbReference type="AlphaFoldDB" id="A0A7X0EXN3"/>
<evidence type="ECO:0000313" key="1">
    <source>
        <dbReference type="EMBL" id="MBB6344975.1"/>
    </source>
</evidence>
<name>A0A7X0EXN3_9ACTN</name>
<organism evidence="1 2">
    <name type="scientific">Nonomuraea muscovyensis</name>
    <dbReference type="NCBI Taxonomy" id="1124761"/>
    <lineage>
        <taxon>Bacteria</taxon>
        <taxon>Bacillati</taxon>
        <taxon>Actinomycetota</taxon>
        <taxon>Actinomycetes</taxon>
        <taxon>Streptosporangiales</taxon>
        <taxon>Streptosporangiaceae</taxon>
        <taxon>Nonomuraea</taxon>
    </lineage>
</organism>
<gene>
    <name evidence="1" type="ORF">FHU36_001484</name>
</gene>
<accession>A0A7X0EXN3</accession>
<sequence length="70" mass="7714">MRDGRPLRCVSVVLSGFQSSKGSVRTAVHMCPHARGESEYQLNGAYPKVAFYAGIQLSAAFDARRHPFTE</sequence>
<dbReference type="EMBL" id="JACHJB010000001">
    <property type="protein sequence ID" value="MBB6344975.1"/>
    <property type="molecule type" value="Genomic_DNA"/>
</dbReference>
<protein>
    <submittedName>
        <fullName evidence="1">Uncharacterized protein</fullName>
    </submittedName>
</protein>
<reference evidence="1 2" key="1">
    <citation type="submission" date="2020-08" db="EMBL/GenBank/DDBJ databases">
        <title>Sequencing the genomes of 1000 actinobacteria strains.</title>
        <authorList>
            <person name="Klenk H.-P."/>
        </authorList>
    </citation>
    <scope>NUCLEOTIDE SEQUENCE [LARGE SCALE GENOMIC DNA]</scope>
    <source>
        <strain evidence="1 2">DSM 45913</strain>
    </source>
</reference>
<dbReference type="Proteomes" id="UP000583800">
    <property type="component" value="Unassembled WGS sequence"/>
</dbReference>